<dbReference type="Proteomes" id="UP001431181">
    <property type="component" value="Unassembled WGS sequence"/>
</dbReference>
<dbReference type="SUPFAM" id="SSF51735">
    <property type="entry name" value="NAD(P)-binding Rossmann-fold domains"/>
    <property type="match status" value="1"/>
</dbReference>
<evidence type="ECO:0000259" key="2">
    <source>
        <dbReference type="Pfam" id="PF01370"/>
    </source>
</evidence>
<comment type="similarity">
    <text evidence="1">Belongs to the NAD(P)-dependent epimerase/dehydratase family. SDR39U1 subfamily.</text>
</comment>
<feature type="domain" description="NAD-dependent epimerase/dehydratase" evidence="2">
    <location>
        <begin position="3"/>
        <end position="216"/>
    </location>
</feature>
<evidence type="ECO:0000259" key="3">
    <source>
        <dbReference type="Pfam" id="PF08338"/>
    </source>
</evidence>
<accession>A0ABT3KMU6</accession>
<dbReference type="PANTHER" id="PTHR11092:SF0">
    <property type="entry name" value="EPIMERASE FAMILY PROTEIN SDR39U1"/>
    <property type="match status" value="1"/>
</dbReference>
<dbReference type="Pfam" id="PF08338">
    <property type="entry name" value="DUF1731"/>
    <property type="match status" value="1"/>
</dbReference>
<name>A0ABT3KMU6_9GAMM</name>
<comment type="caution">
    <text evidence="4">The sequence shown here is derived from an EMBL/GenBank/DDBJ whole genome shotgun (WGS) entry which is preliminary data.</text>
</comment>
<organism evidence="4 5">
    <name type="scientific">Marinomonas rhodophyticola</name>
    <dbReference type="NCBI Taxonomy" id="2992803"/>
    <lineage>
        <taxon>Bacteria</taxon>
        <taxon>Pseudomonadati</taxon>
        <taxon>Pseudomonadota</taxon>
        <taxon>Gammaproteobacteria</taxon>
        <taxon>Oceanospirillales</taxon>
        <taxon>Oceanospirillaceae</taxon>
        <taxon>Marinomonas</taxon>
    </lineage>
</organism>
<dbReference type="Gene3D" id="3.40.50.720">
    <property type="entry name" value="NAD(P)-binding Rossmann-like Domain"/>
    <property type="match status" value="1"/>
</dbReference>
<proteinExistence type="inferred from homology"/>
<dbReference type="InterPro" id="IPR010099">
    <property type="entry name" value="SDR39U1"/>
</dbReference>
<feature type="domain" description="DUF1731" evidence="3">
    <location>
        <begin position="244"/>
        <end position="290"/>
    </location>
</feature>
<evidence type="ECO:0000256" key="1">
    <source>
        <dbReference type="ARBA" id="ARBA00009353"/>
    </source>
</evidence>
<keyword evidence="5" id="KW-1185">Reference proteome</keyword>
<sequence length="294" mass="32541">MKILLSGATGFVGQYLTKELLKNDHQLYALVKKTSDTRLDPSIVQLTLPLLQTLDEQIDVFINLAGENIAARPWTAKRKEALFQSRVTLTKQVRLSLKHPVKRLISMSAVGFYGISRHGTFTEETMPKQGFAHELCRAWEEAANEFIDDGTQVVIFRLGVVLGNGGALEKMRLPFLCGLGGPIAGGQQWFSWIHIADVTGAIMAAMSDTSYKGTYNLVAPQFITQKRFSQAYASSLNRPAVLPTPGWALNLIFGEMASLLTEGAKIAPQKLEKRGFRFRFHNIDDALSDIANGR</sequence>
<dbReference type="RefSeq" id="WP_265221143.1">
    <property type="nucleotide sequence ID" value="NZ_JAPEUL010000012.1"/>
</dbReference>
<dbReference type="EMBL" id="JAPEUL010000012">
    <property type="protein sequence ID" value="MCW4631837.1"/>
    <property type="molecule type" value="Genomic_DNA"/>
</dbReference>
<protein>
    <submittedName>
        <fullName evidence="4">TIGR01777 family oxidoreductase</fullName>
    </submittedName>
</protein>
<reference evidence="4" key="1">
    <citation type="submission" date="2022-11" db="EMBL/GenBank/DDBJ databases">
        <title>Marinomonas sp. nov., isolated from marine algae.</title>
        <authorList>
            <person name="Choi D.G."/>
            <person name="Kim J.M."/>
            <person name="Lee J.K."/>
            <person name="Baek J.H."/>
            <person name="Jeon C.O."/>
        </authorList>
    </citation>
    <scope>NUCLEOTIDE SEQUENCE</scope>
    <source>
        <strain evidence="4">KJ51-3</strain>
    </source>
</reference>
<dbReference type="InterPro" id="IPR013549">
    <property type="entry name" value="DUF1731"/>
</dbReference>
<evidence type="ECO:0000313" key="5">
    <source>
        <dbReference type="Proteomes" id="UP001431181"/>
    </source>
</evidence>
<evidence type="ECO:0000313" key="4">
    <source>
        <dbReference type="EMBL" id="MCW4631837.1"/>
    </source>
</evidence>
<dbReference type="InterPro" id="IPR036291">
    <property type="entry name" value="NAD(P)-bd_dom_sf"/>
</dbReference>
<dbReference type="PANTHER" id="PTHR11092">
    <property type="entry name" value="SUGAR NUCLEOTIDE EPIMERASE RELATED"/>
    <property type="match status" value="1"/>
</dbReference>
<dbReference type="Pfam" id="PF01370">
    <property type="entry name" value="Epimerase"/>
    <property type="match status" value="1"/>
</dbReference>
<dbReference type="NCBIfam" id="TIGR01777">
    <property type="entry name" value="yfcH"/>
    <property type="match status" value="1"/>
</dbReference>
<gene>
    <name evidence="4" type="ORF">ONZ52_24365</name>
</gene>
<dbReference type="InterPro" id="IPR001509">
    <property type="entry name" value="Epimerase_deHydtase"/>
</dbReference>